<proteinExistence type="inferred from homology"/>
<keyword evidence="6 9" id="KW-0238">DNA-binding</keyword>
<dbReference type="Proteomes" id="UP000330807">
    <property type="component" value="Unassembled WGS sequence"/>
</dbReference>
<dbReference type="PROSITE" id="PS51900">
    <property type="entry name" value="CB"/>
    <property type="match status" value="1"/>
</dbReference>
<dbReference type="Pfam" id="PF00589">
    <property type="entry name" value="Phage_integrase"/>
    <property type="match status" value="1"/>
</dbReference>
<gene>
    <name evidence="12" type="primary">xerD_1</name>
    <name evidence="9" type="synonym">xerC</name>
    <name evidence="12" type="ORF">LMKDKBCB_00892</name>
</gene>
<dbReference type="PANTHER" id="PTHR30349">
    <property type="entry name" value="PHAGE INTEGRASE-RELATED"/>
    <property type="match status" value="1"/>
</dbReference>
<name>A0A5K1IJH6_9ACTN</name>
<dbReference type="NCBIfam" id="NF001399">
    <property type="entry name" value="PRK00283.1"/>
    <property type="match status" value="1"/>
</dbReference>
<keyword evidence="5 9" id="KW-0229">DNA integration</keyword>
<evidence type="ECO:0000313" key="13">
    <source>
        <dbReference type="Proteomes" id="UP000330807"/>
    </source>
</evidence>
<evidence type="ECO:0000313" key="12">
    <source>
        <dbReference type="EMBL" id="VWL87007.1"/>
    </source>
</evidence>
<dbReference type="Gene3D" id="1.10.443.10">
    <property type="entry name" value="Intergrase catalytic core"/>
    <property type="match status" value="1"/>
</dbReference>
<comment type="function">
    <text evidence="9">Site-specific tyrosine recombinase, which acts by catalyzing the cutting and rejoining of the recombining DNA molecules. The XerC-XerD complex is essential to convert dimers of the bacterial chromosome into monomers to permit their segregation at cell division. It also contributes to the segregational stability of plasmids.</text>
</comment>
<feature type="active site" description="O-(3'-phospho-DNA)-tyrosine intermediate" evidence="9">
    <location>
        <position position="253"/>
    </location>
</feature>
<keyword evidence="3 9" id="KW-0132">Cell division</keyword>
<dbReference type="InterPro" id="IPR050090">
    <property type="entry name" value="Tyrosine_recombinase_XerCD"/>
</dbReference>
<dbReference type="InterPro" id="IPR023009">
    <property type="entry name" value="Tyrosine_recombinase_XerC/XerD"/>
</dbReference>
<evidence type="ECO:0000256" key="6">
    <source>
        <dbReference type="ARBA" id="ARBA00023125"/>
    </source>
</evidence>
<dbReference type="EMBL" id="CABWIH010000019">
    <property type="protein sequence ID" value="VWL87007.1"/>
    <property type="molecule type" value="Genomic_DNA"/>
</dbReference>
<dbReference type="GO" id="GO:0005737">
    <property type="term" value="C:cytoplasm"/>
    <property type="evidence" value="ECO:0007669"/>
    <property type="project" value="UniProtKB-SubCell"/>
</dbReference>
<evidence type="ECO:0000256" key="4">
    <source>
        <dbReference type="ARBA" id="ARBA00022829"/>
    </source>
</evidence>
<dbReference type="SUPFAM" id="SSF47823">
    <property type="entry name" value="lambda integrase-like, N-terminal domain"/>
    <property type="match status" value="1"/>
</dbReference>
<comment type="subcellular location">
    <subcellularLocation>
        <location evidence="1 9">Cytoplasm</location>
    </subcellularLocation>
</comment>
<dbReference type="AlphaFoldDB" id="A0A5K1IJH6"/>
<evidence type="ECO:0000259" key="11">
    <source>
        <dbReference type="PROSITE" id="PS51900"/>
    </source>
</evidence>
<dbReference type="GO" id="GO:0051301">
    <property type="term" value="P:cell division"/>
    <property type="evidence" value="ECO:0007669"/>
    <property type="project" value="UniProtKB-KW"/>
</dbReference>
<dbReference type="CDD" id="cd00798">
    <property type="entry name" value="INT_XerDC_C"/>
    <property type="match status" value="1"/>
</dbReference>
<dbReference type="GO" id="GO:0007059">
    <property type="term" value="P:chromosome segregation"/>
    <property type="evidence" value="ECO:0007669"/>
    <property type="project" value="UniProtKB-UniRule"/>
</dbReference>
<dbReference type="HAMAP" id="MF_01808">
    <property type="entry name" value="Recomb_XerC_XerD"/>
    <property type="match status" value="1"/>
</dbReference>
<evidence type="ECO:0000256" key="3">
    <source>
        <dbReference type="ARBA" id="ARBA00022618"/>
    </source>
</evidence>
<dbReference type="GO" id="GO:0009037">
    <property type="term" value="F:tyrosine-based site-specific recombinase activity"/>
    <property type="evidence" value="ECO:0007669"/>
    <property type="project" value="UniProtKB-UniRule"/>
</dbReference>
<keyword evidence="8 9" id="KW-0131">Cell cycle</keyword>
<reference evidence="12 13" key="1">
    <citation type="submission" date="2019-10" db="EMBL/GenBank/DDBJ databases">
        <authorList>
            <person name="Wolf R A."/>
        </authorList>
    </citation>
    <scope>NUCLEOTIDE SEQUENCE [LARGE SCALE GENOMIC DNA]</scope>
    <source>
        <strain evidence="12">Collinsella_aerofaciens_AK_138A</strain>
    </source>
</reference>
<comment type="similarity">
    <text evidence="9">Belongs to the 'phage' integrase family. XerC subfamily.</text>
</comment>
<dbReference type="InterPro" id="IPR004107">
    <property type="entry name" value="Integrase_SAM-like_N"/>
</dbReference>
<dbReference type="InterPro" id="IPR044068">
    <property type="entry name" value="CB"/>
</dbReference>
<dbReference type="InterPro" id="IPR013762">
    <property type="entry name" value="Integrase-like_cat_sf"/>
</dbReference>
<feature type="domain" description="Tyr recombinase" evidence="10">
    <location>
        <begin position="76"/>
        <end position="266"/>
    </location>
</feature>
<keyword evidence="4 9" id="KW-0159">Chromosome partition</keyword>
<organism evidence="12 13">
    <name type="scientific">Collinsella aerofaciens</name>
    <dbReference type="NCBI Taxonomy" id="74426"/>
    <lineage>
        <taxon>Bacteria</taxon>
        <taxon>Bacillati</taxon>
        <taxon>Actinomycetota</taxon>
        <taxon>Coriobacteriia</taxon>
        <taxon>Coriobacteriales</taxon>
        <taxon>Coriobacteriaceae</taxon>
        <taxon>Collinsella</taxon>
    </lineage>
</organism>
<dbReference type="InterPro" id="IPR011010">
    <property type="entry name" value="DNA_brk_join_enz"/>
</dbReference>
<feature type="domain" description="Core-binding (CB)" evidence="11">
    <location>
        <begin position="1"/>
        <end position="55"/>
    </location>
</feature>
<feature type="active site" evidence="9">
    <location>
        <position position="116"/>
    </location>
</feature>
<keyword evidence="2 9" id="KW-0963">Cytoplasm</keyword>
<feature type="active site" evidence="9">
    <location>
        <position position="218"/>
    </location>
</feature>
<dbReference type="Pfam" id="PF02899">
    <property type="entry name" value="Phage_int_SAM_1"/>
    <property type="match status" value="1"/>
</dbReference>
<evidence type="ECO:0000256" key="5">
    <source>
        <dbReference type="ARBA" id="ARBA00022908"/>
    </source>
</evidence>
<evidence type="ECO:0000256" key="1">
    <source>
        <dbReference type="ARBA" id="ARBA00004496"/>
    </source>
</evidence>
<accession>A0A5K1IJH6</accession>
<protein>
    <recommendedName>
        <fullName evidence="9">Tyrosine recombinase XerC</fullName>
    </recommendedName>
</protein>
<dbReference type="InterPro" id="IPR010998">
    <property type="entry name" value="Integrase_recombinase_N"/>
</dbReference>
<evidence type="ECO:0000256" key="8">
    <source>
        <dbReference type="ARBA" id="ARBA00023306"/>
    </source>
</evidence>
<evidence type="ECO:0000256" key="7">
    <source>
        <dbReference type="ARBA" id="ARBA00023172"/>
    </source>
</evidence>
<dbReference type="SUPFAM" id="SSF56349">
    <property type="entry name" value="DNA breaking-rejoining enzymes"/>
    <property type="match status" value="1"/>
</dbReference>
<dbReference type="InterPro" id="IPR002104">
    <property type="entry name" value="Integrase_catalytic"/>
</dbReference>
<keyword evidence="7 9" id="KW-0233">DNA recombination</keyword>
<dbReference type="PROSITE" id="PS51898">
    <property type="entry name" value="TYR_RECOMBINASE"/>
    <property type="match status" value="1"/>
</dbReference>
<dbReference type="GO" id="GO:0006313">
    <property type="term" value="P:DNA transposition"/>
    <property type="evidence" value="ECO:0007669"/>
    <property type="project" value="UniProtKB-UniRule"/>
</dbReference>
<feature type="active site" evidence="9">
    <location>
        <position position="244"/>
    </location>
</feature>
<feature type="active site" evidence="9">
    <location>
        <position position="140"/>
    </location>
</feature>
<evidence type="ECO:0000256" key="9">
    <source>
        <dbReference type="HAMAP-Rule" id="MF_01808"/>
    </source>
</evidence>
<comment type="subunit">
    <text evidence="9">Forms a cyclic heterotetrameric complex composed of two molecules of XerC and two molecules of XerD.</text>
</comment>
<feature type="active site" evidence="9">
    <location>
        <position position="221"/>
    </location>
</feature>
<evidence type="ECO:0000256" key="2">
    <source>
        <dbReference type="ARBA" id="ARBA00022490"/>
    </source>
</evidence>
<dbReference type="PANTHER" id="PTHR30349:SF81">
    <property type="entry name" value="TYROSINE RECOMBINASE XERC"/>
    <property type="match status" value="1"/>
</dbReference>
<evidence type="ECO:0000259" key="10">
    <source>
        <dbReference type="PROSITE" id="PS51898"/>
    </source>
</evidence>
<sequence length="273" mass="30021">MERFAAWCERTGVDARIADVRTVRAYLAELSREQVAPRTLAAHLSAIRSLYRWMAAEGIVEGDVVSAISSPKLPRDLPGVLTTQQVEALLQAPDTATPAGLRDATMLELLYASGARISELAALNVESISWSERTLRLWGKGSKERIVPLYRRALEATRTYVEEGRPALLAQAKRRDAVNGPHPLLISVRGNRMSAAMLRRRFHMLATLAGIPADIAPHAMRHTFATDLLEGGADLRSVQELLGHASLSTTQIYTHLTPDRLKRAVAQAHPRGE</sequence>
<dbReference type="Gene3D" id="1.10.150.130">
    <property type="match status" value="1"/>
</dbReference>
<dbReference type="GO" id="GO:0003677">
    <property type="term" value="F:DNA binding"/>
    <property type="evidence" value="ECO:0007669"/>
    <property type="project" value="UniProtKB-UniRule"/>
</dbReference>